<evidence type="ECO:0000259" key="2">
    <source>
        <dbReference type="PROSITE" id="PS50975"/>
    </source>
</evidence>
<organism evidence="3 4">
    <name type="scientific">Nonomuraea salmonea</name>
    <dbReference type="NCBI Taxonomy" id="46181"/>
    <lineage>
        <taxon>Bacteria</taxon>
        <taxon>Bacillati</taxon>
        <taxon>Actinomycetota</taxon>
        <taxon>Actinomycetes</taxon>
        <taxon>Streptosporangiales</taxon>
        <taxon>Streptosporangiaceae</taxon>
        <taxon>Nonomuraea</taxon>
    </lineage>
</organism>
<dbReference type="RefSeq" id="WP_364365803.1">
    <property type="nucleotide sequence ID" value="NZ_JBHMCF010000003.1"/>
</dbReference>
<evidence type="ECO:0000313" key="3">
    <source>
        <dbReference type="EMBL" id="MFB9468451.1"/>
    </source>
</evidence>
<dbReference type="Proteomes" id="UP001589568">
    <property type="component" value="Unassembled WGS sequence"/>
</dbReference>
<keyword evidence="1" id="KW-0547">Nucleotide-binding</keyword>
<name>A0ABV5NEK3_9ACTN</name>
<evidence type="ECO:0000313" key="4">
    <source>
        <dbReference type="Proteomes" id="UP001589568"/>
    </source>
</evidence>
<dbReference type="Gene3D" id="3.30.470.20">
    <property type="entry name" value="ATP-grasp fold, B domain"/>
    <property type="match status" value="1"/>
</dbReference>
<gene>
    <name evidence="3" type="ORF">ACFFR3_02980</name>
</gene>
<keyword evidence="4" id="KW-1185">Reference proteome</keyword>
<protein>
    <submittedName>
        <fullName evidence="3">STM4014 family protein</fullName>
    </submittedName>
</protein>
<evidence type="ECO:0000256" key="1">
    <source>
        <dbReference type="PROSITE-ProRule" id="PRU00409"/>
    </source>
</evidence>
<reference evidence="3 4" key="1">
    <citation type="submission" date="2024-09" db="EMBL/GenBank/DDBJ databases">
        <authorList>
            <person name="Sun Q."/>
            <person name="Mori K."/>
        </authorList>
    </citation>
    <scope>NUCLEOTIDE SEQUENCE [LARGE SCALE GENOMIC DNA]</scope>
    <source>
        <strain evidence="3 4">JCM 3324</strain>
    </source>
</reference>
<dbReference type="EMBL" id="JBHMCF010000003">
    <property type="protein sequence ID" value="MFB9468451.1"/>
    <property type="molecule type" value="Genomic_DNA"/>
</dbReference>
<dbReference type="PROSITE" id="PS50975">
    <property type="entry name" value="ATP_GRASP"/>
    <property type="match status" value="1"/>
</dbReference>
<proteinExistence type="predicted"/>
<dbReference type="InterPro" id="IPR013815">
    <property type="entry name" value="ATP_grasp_subdomain_1"/>
</dbReference>
<dbReference type="NCBIfam" id="NF038074">
    <property type="entry name" value="fam_STM4014"/>
    <property type="match status" value="1"/>
</dbReference>
<dbReference type="InterPro" id="IPR047778">
    <property type="entry name" value="STM4014-like"/>
</dbReference>
<keyword evidence="1" id="KW-0067">ATP-binding</keyword>
<accession>A0ABV5NEK3</accession>
<dbReference type="SUPFAM" id="SSF56059">
    <property type="entry name" value="Glutathione synthetase ATP-binding domain-like"/>
    <property type="match status" value="1"/>
</dbReference>
<sequence length="348" mass="37535">MTVRFAVVGTPGDRRVTLFRDAVVARGLAEPHVVPWQDVLAGREISVPEGTLLRIDSPGEDARADELLRGPGDPARAGGGAAWYASFCAGLDRVAAIPGVRLLGDVGEIKVMFDKRRCHAVLAAAGVPVPEAFEARSYDGLREEMARRGWQRVFVKPAHGSSASGVIAFQTHGSRVHAVTSAVWLDGVLCNSLQVRTVTEEAEVRRLVNVLAPGGLHVERWFPKAMTGGRAFDLRVVTVAGRPTHAVVRTSRFPMTNLHLGGARGDLDVVRRRAGLWERVLEVCAAAARCFPRSLSTGVDVMVGTDWRSVVVAEVNAFGDLLPRLGDISGHGRDTYAEQVEAVLNDHH</sequence>
<dbReference type="InterPro" id="IPR011761">
    <property type="entry name" value="ATP-grasp"/>
</dbReference>
<dbReference type="Gene3D" id="3.30.1490.20">
    <property type="entry name" value="ATP-grasp fold, A domain"/>
    <property type="match status" value="1"/>
</dbReference>
<feature type="domain" description="ATP-grasp" evidence="2">
    <location>
        <begin position="119"/>
        <end position="344"/>
    </location>
</feature>
<comment type="caution">
    <text evidence="3">The sequence shown here is derived from an EMBL/GenBank/DDBJ whole genome shotgun (WGS) entry which is preliminary data.</text>
</comment>